<dbReference type="EMBL" id="FONH01000001">
    <property type="protein sequence ID" value="SFE05346.1"/>
    <property type="molecule type" value="Genomic_DNA"/>
</dbReference>
<evidence type="ECO:0000256" key="1">
    <source>
        <dbReference type="SAM" id="MobiDB-lite"/>
    </source>
</evidence>
<evidence type="ECO:0000256" key="2">
    <source>
        <dbReference type="SAM" id="SignalP"/>
    </source>
</evidence>
<dbReference type="STRING" id="500610.SAMN02799615_00207"/>
<evidence type="ECO:0000313" key="3">
    <source>
        <dbReference type="EMBL" id="SFE05346.1"/>
    </source>
</evidence>
<dbReference type="GO" id="GO:0005576">
    <property type="term" value="C:extracellular region"/>
    <property type="evidence" value="ECO:0007669"/>
    <property type="project" value="InterPro"/>
</dbReference>
<dbReference type="GO" id="GO:0003950">
    <property type="term" value="F:NAD+ poly-ADP-ribosyltransferase activity"/>
    <property type="evidence" value="ECO:0007669"/>
    <property type="project" value="InterPro"/>
</dbReference>
<evidence type="ECO:0000313" key="4">
    <source>
        <dbReference type="Proteomes" id="UP000199477"/>
    </source>
</evidence>
<feature type="chain" id="PRO_5011504007" evidence="2">
    <location>
        <begin position="28"/>
        <end position="305"/>
    </location>
</feature>
<keyword evidence="4" id="KW-1185">Reference proteome</keyword>
<proteinExistence type="predicted"/>
<sequence>MYRPTSSKQLYAYLLALLALVAQPCLAQADVVYRFDTRPPEQIFAEGFAPRGSDLSLVDHWRYSSSARSGFVGTTDRHSIALEFAEAYFQRTGTRRGFVYRISANQHFYSVALSAEDLLQRMRAAGAQTSHRRFAQTLRDGLEAFGWEREYVSDRAIPGTMIAAATEVTGTSLAGGRMRIDETEPQDNPHFVITGTHANTGPYPMTWPATDYPSSSSETEASSDDEDDGAVGPPLAGDVLAVAGPSGYMHPGVFPGCDASPHKRSIGSNHCPKLSSMVNVSKLRRITLILLAEDGPFPGYGHDEL</sequence>
<organism evidence="3 4">
    <name type="scientific">Dyella marensis</name>
    <dbReference type="NCBI Taxonomy" id="500610"/>
    <lineage>
        <taxon>Bacteria</taxon>
        <taxon>Pseudomonadati</taxon>
        <taxon>Pseudomonadota</taxon>
        <taxon>Gammaproteobacteria</taxon>
        <taxon>Lysobacterales</taxon>
        <taxon>Rhodanobacteraceae</taxon>
        <taxon>Dyella</taxon>
    </lineage>
</organism>
<gene>
    <name evidence="3" type="ORF">SAMN02799615_00207</name>
</gene>
<dbReference type="Pfam" id="PF02917">
    <property type="entry name" value="Pertussis_S1"/>
    <property type="match status" value="1"/>
</dbReference>
<protein>
    <submittedName>
        <fullName evidence="3">Pertussis toxin, subunit 1</fullName>
    </submittedName>
</protein>
<reference evidence="4" key="1">
    <citation type="submission" date="2016-10" db="EMBL/GenBank/DDBJ databases">
        <authorList>
            <person name="Varghese N."/>
            <person name="Submissions S."/>
        </authorList>
    </citation>
    <scope>NUCLEOTIDE SEQUENCE [LARGE SCALE GENOMIC DNA]</scope>
    <source>
        <strain evidence="4">UNC178MFTsu3.1</strain>
    </source>
</reference>
<name>A0A1I1XD61_9GAMM</name>
<dbReference type="InterPro" id="IPR003898">
    <property type="entry name" value="Borpert_toxA"/>
</dbReference>
<dbReference type="Gene3D" id="3.90.210.10">
    <property type="entry name" value="Heat-Labile Enterotoxin, subunit A"/>
    <property type="match status" value="1"/>
</dbReference>
<keyword evidence="2" id="KW-0732">Signal</keyword>
<dbReference type="AlphaFoldDB" id="A0A1I1XD61"/>
<accession>A0A1I1XD61</accession>
<dbReference type="Proteomes" id="UP000199477">
    <property type="component" value="Unassembled WGS sequence"/>
</dbReference>
<dbReference type="SUPFAM" id="SSF56399">
    <property type="entry name" value="ADP-ribosylation"/>
    <property type="match status" value="1"/>
</dbReference>
<feature type="region of interest" description="Disordered" evidence="1">
    <location>
        <begin position="202"/>
        <end position="236"/>
    </location>
</feature>
<dbReference type="RefSeq" id="WP_026634243.1">
    <property type="nucleotide sequence ID" value="NZ_FONH01000001.1"/>
</dbReference>
<feature type="signal peptide" evidence="2">
    <location>
        <begin position="1"/>
        <end position="27"/>
    </location>
</feature>